<dbReference type="EMBL" id="FN648230">
    <property type="protein sequence ID" value="CBJ30039.1"/>
    <property type="molecule type" value="Genomic_DNA"/>
</dbReference>
<feature type="compositionally biased region" description="Polar residues" evidence="1">
    <location>
        <begin position="55"/>
        <end position="70"/>
    </location>
</feature>
<reference evidence="2 3" key="1">
    <citation type="journal article" date="2010" name="Nature">
        <title>The Ectocarpus genome and the independent evolution of multicellularity in brown algae.</title>
        <authorList>
            <person name="Cock J.M."/>
            <person name="Sterck L."/>
            <person name="Rouze P."/>
            <person name="Scornet D."/>
            <person name="Allen A.E."/>
            <person name="Amoutzias G."/>
            <person name="Anthouard V."/>
            <person name="Artiguenave F."/>
            <person name="Aury J.M."/>
            <person name="Badger J.H."/>
            <person name="Beszteri B."/>
            <person name="Billiau K."/>
            <person name="Bonnet E."/>
            <person name="Bothwell J.H."/>
            <person name="Bowler C."/>
            <person name="Boyen C."/>
            <person name="Brownlee C."/>
            <person name="Carrano C.J."/>
            <person name="Charrier B."/>
            <person name="Cho G.Y."/>
            <person name="Coelho S.M."/>
            <person name="Collen J."/>
            <person name="Corre E."/>
            <person name="Da Silva C."/>
            <person name="Delage L."/>
            <person name="Delaroque N."/>
            <person name="Dittami S.M."/>
            <person name="Doulbeau S."/>
            <person name="Elias M."/>
            <person name="Farnham G."/>
            <person name="Gachon C.M."/>
            <person name="Gschloessl B."/>
            <person name="Heesch S."/>
            <person name="Jabbari K."/>
            <person name="Jubin C."/>
            <person name="Kawai H."/>
            <person name="Kimura K."/>
            <person name="Kloareg B."/>
            <person name="Kupper F.C."/>
            <person name="Lang D."/>
            <person name="Le Bail A."/>
            <person name="Leblanc C."/>
            <person name="Lerouge P."/>
            <person name="Lohr M."/>
            <person name="Lopez P.J."/>
            <person name="Martens C."/>
            <person name="Maumus F."/>
            <person name="Michel G."/>
            <person name="Miranda-Saavedra D."/>
            <person name="Morales J."/>
            <person name="Moreau H."/>
            <person name="Motomura T."/>
            <person name="Nagasato C."/>
            <person name="Napoli C.A."/>
            <person name="Nelson D.R."/>
            <person name="Nyvall-Collen P."/>
            <person name="Peters A.F."/>
            <person name="Pommier C."/>
            <person name="Potin P."/>
            <person name="Poulain J."/>
            <person name="Quesneville H."/>
            <person name="Read B."/>
            <person name="Rensing S.A."/>
            <person name="Ritter A."/>
            <person name="Rousvoal S."/>
            <person name="Samanta M."/>
            <person name="Samson G."/>
            <person name="Schroeder D.C."/>
            <person name="Segurens B."/>
            <person name="Strittmatter M."/>
            <person name="Tonon T."/>
            <person name="Tregear J.W."/>
            <person name="Valentin K."/>
            <person name="von Dassow P."/>
            <person name="Yamagishi T."/>
            <person name="Van de Peer Y."/>
            <person name="Wincker P."/>
        </authorList>
    </citation>
    <scope>NUCLEOTIDE SEQUENCE [LARGE SCALE GENOMIC DNA]</scope>
    <source>
        <strain evidence="3">Ec32 / CCAP1310/4</strain>
    </source>
</reference>
<sequence length="328" mass="34193">MMKFRRRESERGDFQQAGQQDVGRPPQPASSKRVSDAFQASPEPTPVAVPIPATSAPQSTASTPGNKSSDTTTITTQTPDNVIGETLVVQGRVEFQNLLRIDGHFEGELIGNGSLIIGPTAEVISNLRGLNEVYVEGILIGDCSCNKMQIRFAGCVTGNLICASLGMDPSVVLKGSANINPREKVEKTKSKSAAPRHKQGSRSQTRSAEDTSSRASTSVLSPESVGSRGSTYDKQKRRASESGDLRPEGTRPEVGAAGTGHGREPSDSSSSSGMGDDTPLPLPLMSASGGKDKAGPKMPAGDAVSRSSAPKAPVQDGASAPVRKTPVV</sequence>
<evidence type="ECO:0000256" key="1">
    <source>
        <dbReference type="SAM" id="MobiDB-lite"/>
    </source>
</evidence>
<feature type="region of interest" description="Disordered" evidence="1">
    <location>
        <begin position="178"/>
        <end position="328"/>
    </location>
</feature>
<dbReference type="eggNOG" id="ENOG502RXV0">
    <property type="taxonomic scope" value="Eukaryota"/>
</dbReference>
<feature type="compositionally biased region" description="Basic and acidic residues" evidence="1">
    <location>
        <begin position="231"/>
        <end position="251"/>
    </location>
</feature>
<dbReference type="PANTHER" id="PTHR35024:SF4">
    <property type="entry name" value="POLYMER-FORMING CYTOSKELETAL PROTEIN"/>
    <property type="match status" value="1"/>
</dbReference>
<dbReference type="InterPro" id="IPR007607">
    <property type="entry name" value="BacA/B"/>
</dbReference>
<dbReference type="Pfam" id="PF04519">
    <property type="entry name" value="Bactofilin"/>
    <property type="match status" value="1"/>
</dbReference>
<protein>
    <recommendedName>
        <fullName evidence="4">Polymer-forming cytoskeletal protein</fullName>
    </recommendedName>
</protein>
<dbReference type="PANTHER" id="PTHR35024">
    <property type="entry name" value="HYPOTHETICAL CYTOSOLIC PROTEIN"/>
    <property type="match status" value="1"/>
</dbReference>
<dbReference type="OrthoDB" id="10294530at2759"/>
<keyword evidence="3" id="KW-1185">Reference proteome</keyword>
<evidence type="ECO:0000313" key="3">
    <source>
        <dbReference type="Proteomes" id="UP000002630"/>
    </source>
</evidence>
<dbReference type="Proteomes" id="UP000002630">
    <property type="component" value="Linkage Group LG05"/>
</dbReference>
<dbReference type="InParanoid" id="D7FMX5"/>
<dbReference type="AlphaFoldDB" id="D7FMX5"/>
<name>D7FMX5_ECTSI</name>
<evidence type="ECO:0008006" key="4">
    <source>
        <dbReference type="Google" id="ProtNLM"/>
    </source>
</evidence>
<proteinExistence type="predicted"/>
<feature type="compositionally biased region" description="Low complexity" evidence="1">
    <location>
        <begin position="267"/>
        <end position="277"/>
    </location>
</feature>
<organism evidence="2 3">
    <name type="scientific">Ectocarpus siliculosus</name>
    <name type="common">Brown alga</name>
    <name type="synonym">Conferva siliculosa</name>
    <dbReference type="NCBI Taxonomy" id="2880"/>
    <lineage>
        <taxon>Eukaryota</taxon>
        <taxon>Sar</taxon>
        <taxon>Stramenopiles</taxon>
        <taxon>Ochrophyta</taxon>
        <taxon>PX clade</taxon>
        <taxon>Phaeophyceae</taxon>
        <taxon>Ectocarpales</taxon>
        <taxon>Ectocarpaceae</taxon>
        <taxon>Ectocarpus</taxon>
    </lineage>
</organism>
<feature type="region of interest" description="Disordered" evidence="1">
    <location>
        <begin position="1"/>
        <end position="78"/>
    </location>
</feature>
<evidence type="ECO:0000313" key="2">
    <source>
        <dbReference type="EMBL" id="CBJ30039.1"/>
    </source>
</evidence>
<gene>
    <name evidence="2" type="ORF">Esi_0172_0013</name>
</gene>
<dbReference type="EMBL" id="FN649730">
    <property type="protein sequence ID" value="CBJ30039.1"/>
    <property type="molecule type" value="Genomic_DNA"/>
</dbReference>
<accession>D7FMX5</accession>